<dbReference type="InterPro" id="IPR029025">
    <property type="entry name" value="T3SS_substrate_exporter_C"/>
</dbReference>
<dbReference type="Gene3D" id="3.40.1690.10">
    <property type="entry name" value="secretion proteins EscU"/>
    <property type="match status" value="1"/>
</dbReference>
<dbReference type="EMBL" id="CP000116">
    <property type="protein sequence ID" value="AAZ97549.1"/>
    <property type="molecule type" value="Genomic_DNA"/>
</dbReference>
<accession>Q3SIH9</accession>
<dbReference type="SUPFAM" id="SSF160544">
    <property type="entry name" value="EscU C-terminal domain-like"/>
    <property type="match status" value="1"/>
</dbReference>
<keyword evidence="2" id="KW-0966">Cell projection</keyword>
<keyword evidence="3" id="KW-1185">Reference proteome</keyword>
<dbReference type="RefSeq" id="WP_011312108.1">
    <property type="nucleotide sequence ID" value="NC_007404.1"/>
</dbReference>
<evidence type="ECO:0000313" key="2">
    <source>
        <dbReference type="EMBL" id="AAZ97549.1"/>
    </source>
</evidence>
<dbReference type="GO" id="GO:0009306">
    <property type="term" value="P:protein secretion"/>
    <property type="evidence" value="ECO:0007669"/>
    <property type="project" value="InterPro"/>
</dbReference>
<evidence type="ECO:0000313" key="3">
    <source>
        <dbReference type="Proteomes" id="UP000008291"/>
    </source>
</evidence>
<keyword evidence="2" id="KW-0969">Cilium</keyword>
<protein>
    <submittedName>
        <fullName evidence="2">Flagellar protein FhlB</fullName>
    </submittedName>
</protein>
<dbReference type="GO" id="GO:0005886">
    <property type="term" value="C:plasma membrane"/>
    <property type="evidence" value="ECO:0007669"/>
    <property type="project" value="TreeGrafter"/>
</dbReference>
<dbReference type="PANTHER" id="PTHR30531">
    <property type="entry name" value="FLAGELLAR BIOSYNTHETIC PROTEIN FLHB"/>
    <property type="match status" value="1"/>
</dbReference>
<dbReference type="STRING" id="292415.Tbd_1596"/>
<reference evidence="2 3" key="1">
    <citation type="journal article" date="2006" name="J. Bacteriol.">
        <title>The genome sequence of the obligately chemolithoautotrophic, facultatively anaerobic bacterium Thiobacillus denitrificans.</title>
        <authorList>
            <person name="Beller H.R."/>
            <person name="Chain P.S."/>
            <person name="Letain T.E."/>
            <person name="Chakicherla A."/>
            <person name="Larimer F.W."/>
            <person name="Richardson P.M."/>
            <person name="Coleman M.A."/>
            <person name="Wood A.P."/>
            <person name="Kelly D.P."/>
        </authorList>
    </citation>
    <scope>NUCLEOTIDE SEQUENCE [LARGE SCALE GENOMIC DNA]</scope>
    <source>
        <strain evidence="2 3">ATCC 25259</strain>
    </source>
</reference>
<dbReference type="eggNOG" id="COG2257">
    <property type="taxonomic scope" value="Bacteria"/>
</dbReference>
<dbReference type="Pfam" id="PF01312">
    <property type="entry name" value="Bac_export_2"/>
    <property type="match status" value="1"/>
</dbReference>
<organism evidence="2 3">
    <name type="scientific">Thiobacillus denitrificans (strain ATCC 25259 / T1)</name>
    <dbReference type="NCBI Taxonomy" id="292415"/>
    <lineage>
        <taxon>Bacteria</taxon>
        <taxon>Pseudomonadati</taxon>
        <taxon>Pseudomonadota</taxon>
        <taxon>Betaproteobacteria</taxon>
        <taxon>Nitrosomonadales</taxon>
        <taxon>Thiobacillaceae</taxon>
        <taxon>Thiobacillus</taxon>
    </lineage>
</organism>
<dbReference type="InterPro" id="IPR006135">
    <property type="entry name" value="T3SS_substrate_exporter"/>
</dbReference>
<sequence length="124" mass="13093">MPTPDTQPAASGDVGALSEGASLGTAALQSRPTPRACAALAYRGGDAAPRVVAKGRGILADSIIEKARASGVYVHESRELLALLMQIDLDSHIPPQLYIAVAELLAWLYHLEETGDRRLSHPPT</sequence>
<dbReference type="Proteomes" id="UP000008291">
    <property type="component" value="Chromosome"/>
</dbReference>
<dbReference type="PANTHER" id="PTHR30531:SF12">
    <property type="entry name" value="FLAGELLAR BIOSYNTHETIC PROTEIN FLHB"/>
    <property type="match status" value="1"/>
</dbReference>
<keyword evidence="2" id="KW-0282">Flagellum</keyword>
<dbReference type="HOGENOM" id="CLU_2002849_0_0_4"/>
<evidence type="ECO:0000256" key="1">
    <source>
        <dbReference type="ARBA" id="ARBA00010690"/>
    </source>
</evidence>
<dbReference type="AlphaFoldDB" id="Q3SIH9"/>
<comment type="similarity">
    <text evidence="1">Belongs to the type III secretion exporter family.</text>
</comment>
<proteinExistence type="inferred from homology"/>
<name>Q3SIH9_THIDA</name>
<gene>
    <name evidence="2" type="ordered locus">Tbd_1596</name>
</gene>
<dbReference type="KEGG" id="tbd:Tbd_1596"/>